<accession>A0ABM4B3Q3</accession>
<dbReference type="GeneID" id="136075104"/>
<feature type="domain" description="Death" evidence="1">
    <location>
        <begin position="20"/>
        <end position="92"/>
    </location>
</feature>
<dbReference type="Pfam" id="PF00931">
    <property type="entry name" value="NB-ARC"/>
    <property type="match status" value="1"/>
</dbReference>
<dbReference type="Proteomes" id="UP001652625">
    <property type="component" value="Chromosome 01"/>
</dbReference>
<dbReference type="InterPro" id="IPR002182">
    <property type="entry name" value="NB-ARC"/>
</dbReference>
<dbReference type="CDD" id="cd01670">
    <property type="entry name" value="Death"/>
    <property type="match status" value="1"/>
</dbReference>
<dbReference type="SMART" id="SM00028">
    <property type="entry name" value="TPR"/>
    <property type="match status" value="5"/>
</dbReference>
<keyword evidence="2" id="KW-1185">Reference proteome</keyword>
<name>A0ABM4B3Q3_HYDVU</name>
<evidence type="ECO:0000313" key="2">
    <source>
        <dbReference type="Proteomes" id="UP001652625"/>
    </source>
</evidence>
<dbReference type="RefSeq" id="XP_065643447.1">
    <property type="nucleotide sequence ID" value="XM_065787375.1"/>
</dbReference>
<sequence length="1901" mass="221625">MDRVLQNSKFQIKLSELLHEDWYNIGISLNVERHYLESIKNDYINFRKQENKADEMIKKWFNIERNPTLKKLKKAILDIPKNDLFKKVEELAKSFDDDVDDDDDDDNDFRKEVSKGNSLNTIECRIPHGCVFKFDLKDEFCRVEFQLFSNSNKWKVINCKKNNSEYYLTKKKNGKLFVKVENLRFENKKINFKFSFEDSKKNSFQHSCAVIITGFCYFELPYNGLFIATPEPIFDNEFSKNIKTLKSLDWRKINNICLDKVHDDKSIELIALDYFDRNFPDCNEVIHVSSSIANNDNLDFVVSKFIHLFTVNNTSLRAVFPSYGLCYHASLLKCNVENITYYNDENRIIIFFCKFNLVIIARVTTSTDYLKLEYESCLNDVILFVNVNNPLIDNNKLIILGIVVLPLHDRKDLKEELFFHFSEGFHLDKILFLCKDDMDNENFINWWRSVAAYCIKKVNKQINNEILFKKLISLTMMSMAKVDHCYPTLESNTQKQIQSLILNIEQRNAINDKALKKIITGGYGSGKSIVGKEIVKNCMTQNSENPFTLYYICCNHFSLYECHMKEFVDSIEKTSNVEVVCDNLYNLWKNMCQNKNILNTNISLPKLLEYLAHTKDGKVRFVLEELSEEYVKEEDATQIKHLFTNKLKESLVVFIPESVTKNRELVTNQRKRTLQRNFFQEKVIGMKVISLNKSMRVTLCNKLLIDIAQNTISKTKSVLNIQKQNLRTLQENEKSNLFEGKDLEIDERKDLTFFSENDSKNTKNISAKNYVKDNEKSNDASPFDLNDTSHFDLNVIIKVNKDNDYPSVEKDASFVSNITKIETVHKYQDSLNSKITNDKTVDNIPDFKLDQSSVENKFINTIVNDFHDYDLDYMAKKITKSTEVVDPNNYMETEYVFKSSIIGHSIKGEKPKVVYLPFYDITDKQSVKSLSIMLEKLCFNELRKTVVICNNMEEVQSIAYAIDIIENFKAVTYSPHLQQYSPSIETKFHVKNKLRNDMDILVTDCKGFSGAESESVIVFVSPEEIYLRHVLVDAISRSNSLLTVLVKSCKDNKELLGKDKTIGNVLINWSEEKIVEKITIATSNTENRKSMDVFFVINENSKVFIDRGSNIDFEEYKKNLQFKVFHKNISIYETMASDLSNQVKEDFQKDIISHDYQKEQRERYETMASDLSTKLKEEFKKNTIMSHHYHKEQRQRYESISSNLSNQVNLEIKGNQLFSENLISRKKLLDEIHSNFLQDANKSILVLYGMSGVGKTHIARKYCEMSYNFYKNFVWIDAAFGVLQTSMRNQCQILGFEVHDSKGDYFDIKVILEKIHNHYKNEKTLYVFDNVDDESVKGLLMYISRKPNSFTLITSQWRTWSINVNKVLVDVFSFEEAFAYVKSNIKENKDENIKNLVEELGFHPFAITQAIKYINIHKVSIEKCIDRYRSKPLELLDNNNFPTDEESKSALKAINLVLIKFEKTKPFPFRILNCLSHCDGQNISKQFIIQISNHLGISDEYLIDEAIGFLMSYSLLNCFDDKKYSIHKLTQLTCIYFQKRNSSTNTYVDQIEKYFTVELNEVKDHVDYGNHFVFHFIYMFRTNEKTFVKSFHHMTPSIRKLLVCKGLIVEAIEILRAIQSFNTETYGEYNKFTLRTKHNIARCLDDMGKYNEALEIYYFVDKMQTEVLGINHSDTMETKIYIALCLNNMGKYNEALEIYYFVDKIRSEILGINHPDYLETKQSIALCLNNMGKYNEALEIYYSVDKIQSEILGINHPDTLETKHGIALCLNNVGKYYEALEIYYSVEKIRSEILGIIHPDTIATKHCIALCLNNMGYHNEALKLYYSVDKIQTEMLGSNHPNTITTKHNIAFCLNNMGKCNEALEVYHSVYKMRTEILGVNHPHTIETKHCIAICSNDLEK</sequence>
<dbReference type="InterPro" id="IPR027417">
    <property type="entry name" value="P-loop_NTPase"/>
</dbReference>
<dbReference type="InterPro" id="IPR053137">
    <property type="entry name" value="NLR-like"/>
</dbReference>
<evidence type="ECO:0000259" key="1">
    <source>
        <dbReference type="PROSITE" id="PS50017"/>
    </source>
</evidence>
<dbReference type="Gene3D" id="1.25.40.10">
    <property type="entry name" value="Tetratricopeptide repeat domain"/>
    <property type="match status" value="2"/>
</dbReference>
<dbReference type="PANTHER" id="PTHR46082:SF6">
    <property type="entry name" value="AAA+ ATPASE DOMAIN-CONTAINING PROTEIN-RELATED"/>
    <property type="match status" value="1"/>
</dbReference>
<dbReference type="SUPFAM" id="SSF52540">
    <property type="entry name" value="P-loop containing nucleoside triphosphate hydrolases"/>
    <property type="match status" value="1"/>
</dbReference>
<dbReference type="InterPro" id="IPR000488">
    <property type="entry name" value="Death_dom"/>
</dbReference>
<proteinExistence type="predicted"/>
<gene>
    <name evidence="3" type="primary">LOC136075104</name>
</gene>
<dbReference type="Gene3D" id="3.40.50.300">
    <property type="entry name" value="P-loop containing nucleotide triphosphate hydrolases"/>
    <property type="match status" value="1"/>
</dbReference>
<dbReference type="SUPFAM" id="SSF48452">
    <property type="entry name" value="TPR-like"/>
    <property type="match status" value="1"/>
</dbReference>
<evidence type="ECO:0000313" key="3">
    <source>
        <dbReference type="RefSeq" id="XP_065643447.1"/>
    </source>
</evidence>
<organism evidence="2 3">
    <name type="scientific">Hydra vulgaris</name>
    <name type="common">Hydra</name>
    <name type="synonym">Hydra attenuata</name>
    <dbReference type="NCBI Taxonomy" id="6087"/>
    <lineage>
        <taxon>Eukaryota</taxon>
        <taxon>Metazoa</taxon>
        <taxon>Cnidaria</taxon>
        <taxon>Hydrozoa</taxon>
        <taxon>Hydroidolina</taxon>
        <taxon>Anthoathecata</taxon>
        <taxon>Aplanulata</taxon>
        <taxon>Hydridae</taxon>
        <taxon>Hydra</taxon>
    </lineage>
</organism>
<reference evidence="2" key="1">
    <citation type="submission" date="2025-05" db="UniProtKB">
        <authorList>
            <consortium name="RefSeq"/>
        </authorList>
    </citation>
    <scope>NUCLEOTIDE SEQUENCE [LARGE SCALE GENOMIC DNA]</scope>
</reference>
<dbReference type="InterPro" id="IPR011990">
    <property type="entry name" value="TPR-like_helical_dom_sf"/>
</dbReference>
<dbReference type="InterPro" id="IPR019734">
    <property type="entry name" value="TPR_rpt"/>
</dbReference>
<dbReference type="Pfam" id="PF13424">
    <property type="entry name" value="TPR_12"/>
    <property type="match status" value="2"/>
</dbReference>
<dbReference type="PANTHER" id="PTHR46082">
    <property type="entry name" value="ATP/GTP-BINDING PROTEIN-RELATED"/>
    <property type="match status" value="1"/>
</dbReference>
<reference evidence="3" key="2">
    <citation type="submission" date="2025-08" db="UniProtKB">
        <authorList>
            <consortium name="RefSeq"/>
        </authorList>
    </citation>
    <scope>IDENTIFICATION</scope>
</reference>
<dbReference type="Gene3D" id="1.10.533.10">
    <property type="entry name" value="Death Domain, Fas"/>
    <property type="match status" value="1"/>
</dbReference>
<dbReference type="InterPro" id="IPR011029">
    <property type="entry name" value="DEATH-like_dom_sf"/>
</dbReference>
<dbReference type="PROSITE" id="PS50017">
    <property type="entry name" value="DEATH_DOMAIN"/>
    <property type="match status" value="1"/>
</dbReference>
<protein>
    <submittedName>
        <fullName evidence="3">Uncharacterized protein LOC136075104</fullName>
    </submittedName>
</protein>